<reference evidence="1" key="1">
    <citation type="submission" date="2020-04" db="EMBL/GenBank/DDBJ databases">
        <authorList>
            <person name="Chiriac C."/>
            <person name="Salcher M."/>
            <person name="Ghai R."/>
            <person name="Kavagutti S V."/>
        </authorList>
    </citation>
    <scope>NUCLEOTIDE SEQUENCE</scope>
</reference>
<protein>
    <submittedName>
        <fullName evidence="1">Uncharacterized protein</fullName>
    </submittedName>
</protein>
<proteinExistence type="predicted"/>
<organism evidence="1">
    <name type="scientific">uncultured Caudovirales phage</name>
    <dbReference type="NCBI Taxonomy" id="2100421"/>
    <lineage>
        <taxon>Viruses</taxon>
        <taxon>Duplodnaviria</taxon>
        <taxon>Heunggongvirae</taxon>
        <taxon>Uroviricota</taxon>
        <taxon>Caudoviricetes</taxon>
        <taxon>Peduoviridae</taxon>
        <taxon>Maltschvirus</taxon>
        <taxon>Maltschvirus maltsch</taxon>
    </lineage>
</organism>
<dbReference type="EMBL" id="LR796420">
    <property type="protein sequence ID" value="CAB4142245.1"/>
    <property type="molecule type" value="Genomic_DNA"/>
</dbReference>
<sequence>MTQEQFIYWLRGFVEAEESAYGEHPPRALVKIRKNLETVFSIGTANSVNTMPTAANLTANPQQSVSMKSANPLNYTLSYNSGN</sequence>
<name>A0A6J5M5H8_9CAUD</name>
<gene>
    <name evidence="1" type="ORF">UFOVP449_2</name>
</gene>
<accession>A0A6J5M5H8</accession>
<evidence type="ECO:0000313" key="1">
    <source>
        <dbReference type="EMBL" id="CAB4142245.1"/>
    </source>
</evidence>